<comment type="caution">
    <text evidence="2">The sequence shown here is derived from an EMBL/GenBank/DDBJ whole genome shotgun (WGS) entry which is preliminary data.</text>
</comment>
<proteinExistence type="predicted"/>
<keyword evidence="3" id="KW-1185">Reference proteome</keyword>
<accession>A0A7W6D3D2</accession>
<feature type="region of interest" description="Disordered" evidence="1">
    <location>
        <begin position="1"/>
        <end position="25"/>
    </location>
</feature>
<dbReference type="AlphaFoldDB" id="A0A7W6D3D2"/>
<sequence length="86" mass="9004">MVATFHTDQTSDLIAPVPAPPPPSSACRHLLPDGEKREIGVGLPYFSLAVAAAAPHGLFSPSGRRCRQADEGGFATSTHRRGEAVP</sequence>
<feature type="compositionally biased region" description="Polar residues" evidence="1">
    <location>
        <begin position="1"/>
        <end position="12"/>
    </location>
</feature>
<gene>
    <name evidence="2" type="ORF">GGQ64_001198</name>
</gene>
<reference evidence="2 3" key="1">
    <citation type="submission" date="2020-08" db="EMBL/GenBank/DDBJ databases">
        <title>Genomic Encyclopedia of Type Strains, Phase IV (KMG-IV): sequencing the most valuable type-strain genomes for metagenomic binning, comparative biology and taxonomic classification.</title>
        <authorList>
            <person name="Goeker M."/>
        </authorList>
    </citation>
    <scope>NUCLEOTIDE SEQUENCE [LARGE SCALE GENOMIC DNA]</scope>
    <source>
        <strain evidence="2 3">DSM 100211</strain>
    </source>
</reference>
<evidence type="ECO:0000313" key="2">
    <source>
        <dbReference type="EMBL" id="MBB3976011.1"/>
    </source>
</evidence>
<organism evidence="2 3">
    <name type="scientific">Mycoplana azooxidifex</name>
    <dbReference type="NCBI Taxonomy" id="1636188"/>
    <lineage>
        <taxon>Bacteria</taxon>
        <taxon>Pseudomonadati</taxon>
        <taxon>Pseudomonadota</taxon>
        <taxon>Alphaproteobacteria</taxon>
        <taxon>Hyphomicrobiales</taxon>
        <taxon>Rhizobiaceae</taxon>
        <taxon>Mycoplana</taxon>
    </lineage>
</organism>
<name>A0A7W6D3D2_9HYPH</name>
<dbReference type="Proteomes" id="UP000574761">
    <property type="component" value="Unassembled WGS sequence"/>
</dbReference>
<feature type="region of interest" description="Disordered" evidence="1">
    <location>
        <begin position="62"/>
        <end position="86"/>
    </location>
</feature>
<protein>
    <submittedName>
        <fullName evidence="2">Uncharacterized protein</fullName>
    </submittedName>
</protein>
<evidence type="ECO:0000256" key="1">
    <source>
        <dbReference type="SAM" id="MobiDB-lite"/>
    </source>
</evidence>
<dbReference type="EMBL" id="JACIEE010000002">
    <property type="protein sequence ID" value="MBB3976011.1"/>
    <property type="molecule type" value="Genomic_DNA"/>
</dbReference>
<evidence type="ECO:0000313" key="3">
    <source>
        <dbReference type="Proteomes" id="UP000574761"/>
    </source>
</evidence>